<keyword evidence="3" id="KW-1185">Reference proteome</keyword>
<dbReference type="PANTHER" id="PTHR38789:SF1">
    <property type="entry name" value="GLUCOSE-REPRESSIBLE GENE PROTEIN-RELATED"/>
    <property type="match status" value="1"/>
</dbReference>
<dbReference type="EMBL" id="JAADYS010001428">
    <property type="protein sequence ID" value="KAF4463054.1"/>
    <property type="molecule type" value="Genomic_DNA"/>
</dbReference>
<proteinExistence type="predicted"/>
<dbReference type="Pfam" id="PF11034">
    <property type="entry name" value="Grg1"/>
    <property type="match status" value="1"/>
</dbReference>
<organism evidence="2 3">
    <name type="scientific">Fusarium albosuccineum</name>
    <dbReference type="NCBI Taxonomy" id="1237068"/>
    <lineage>
        <taxon>Eukaryota</taxon>
        <taxon>Fungi</taxon>
        <taxon>Dikarya</taxon>
        <taxon>Ascomycota</taxon>
        <taxon>Pezizomycotina</taxon>
        <taxon>Sordariomycetes</taxon>
        <taxon>Hypocreomycetidae</taxon>
        <taxon>Hypocreales</taxon>
        <taxon>Nectriaceae</taxon>
        <taxon>Fusarium</taxon>
        <taxon>Fusarium decemcellulare species complex</taxon>
    </lineage>
</organism>
<protein>
    <submittedName>
        <fullName evidence="2">Glucose-repressible protein</fullName>
    </submittedName>
</protein>
<dbReference type="Proteomes" id="UP000554235">
    <property type="component" value="Unassembled WGS sequence"/>
</dbReference>
<dbReference type="InterPro" id="IPR020100">
    <property type="entry name" value="Glc-repressible_Grg1"/>
</dbReference>
<gene>
    <name evidence="2" type="ORF">FALBO_10115</name>
</gene>
<evidence type="ECO:0000313" key="3">
    <source>
        <dbReference type="Proteomes" id="UP000554235"/>
    </source>
</evidence>
<evidence type="ECO:0000313" key="2">
    <source>
        <dbReference type="EMBL" id="KAF4463054.1"/>
    </source>
</evidence>
<accession>A0A8H4L852</accession>
<dbReference type="AlphaFoldDB" id="A0A8H4L852"/>
<sequence length="102" mass="10795">MSIGSSVTDILPLADGWIARIFTGQATPRVVLSLCIWAFNYVAETVQGATSGVSKEANKEVAKDGNAPLGTRVSAAKDALGDKIDQSTHENKAEVHKQIAKE</sequence>
<evidence type="ECO:0000256" key="1">
    <source>
        <dbReference type="SAM" id="MobiDB-lite"/>
    </source>
</evidence>
<comment type="caution">
    <text evidence="2">The sequence shown here is derived from an EMBL/GenBank/DDBJ whole genome shotgun (WGS) entry which is preliminary data.</text>
</comment>
<reference evidence="2 3" key="1">
    <citation type="submission" date="2020-01" db="EMBL/GenBank/DDBJ databases">
        <title>Identification and distribution of gene clusters putatively required for synthesis of sphingolipid metabolism inhibitors in phylogenetically diverse species of the filamentous fungus Fusarium.</title>
        <authorList>
            <person name="Kim H.-S."/>
            <person name="Busman M."/>
            <person name="Brown D.W."/>
            <person name="Divon H."/>
            <person name="Uhlig S."/>
            <person name="Proctor R.H."/>
        </authorList>
    </citation>
    <scope>NUCLEOTIDE SEQUENCE [LARGE SCALE GENOMIC DNA]</scope>
    <source>
        <strain evidence="2 3">NRRL 20459</strain>
    </source>
</reference>
<dbReference type="PANTHER" id="PTHR38789">
    <property type="entry name" value="REPRESSIBLE PROTEIN GRG1, PUTATIVE (AFU_ORTHOLOGUE AFUA_5G14210)-RELATED"/>
    <property type="match status" value="1"/>
</dbReference>
<name>A0A8H4L852_9HYPO</name>
<feature type="region of interest" description="Disordered" evidence="1">
    <location>
        <begin position="81"/>
        <end position="102"/>
    </location>
</feature>
<dbReference type="OrthoDB" id="10039103at2759"/>